<name>X0UD57_9ZZZZ</name>
<feature type="region of interest" description="Disordered" evidence="1">
    <location>
        <begin position="1"/>
        <end position="34"/>
    </location>
</feature>
<protein>
    <submittedName>
        <fullName evidence="2">Uncharacterized protein</fullName>
    </submittedName>
</protein>
<gene>
    <name evidence="2" type="ORF">S01H1_36312</name>
</gene>
<organism evidence="2">
    <name type="scientific">marine sediment metagenome</name>
    <dbReference type="NCBI Taxonomy" id="412755"/>
    <lineage>
        <taxon>unclassified sequences</taxon>
        <taxon>metagenomes</taxon>
        <taxon>ecological metagenomes</taxon>
    </lineage>
</organism>
<dbReference type="EMBL" id="BARS01022744">
    <property type="protein sequence ID" value="GAG03500.1"/>
    <property type="molecule type" value="Genomic_DNA"/>
</dbReference>
<evidence type="ECO:0000313" key="2">
    <source>
        <dbReference type="EMBL" id="GAG03500.1"/>
    </source>
</evidence>
<reference evidence="2" key="1">
    <citation type="journal article" date="2014" name="Front. Microbiol.">
        <title>High frequency of phylogenetically diverse reductive dehalogenase-homologous genes in deep subseafloor sedimentary metagenomes.</title>
        <authorList>
            <person name="Kawai M."/>
            <person name="Futagami T."/>
            <person name="Toyoda A."/>
            <person name="Takaki Y."/>
            <person name="Nishi S."/>
            <person name="Hori S."/>
            <person name="Arai W."/>
            <person name="Tsubouchi T."/>
            <person name="Morono Y."/>
            <person name="Uchiyama I."/>
            <person name="Ito T."/>
            <person name="Fujiyama A."/>
            <person name="Inagaki F."/>
            <person name="Takami H."/>
        </authorList>
    </citation>
    <scope>NUCLEOTIDE SEQUENCE</scope>
    <source>
        <strain evidence="2">Expedition CK06-06</strain>
    </source>
</reference>
<dbReference type="AlphaFoldDB" id="X0UD57"/>
<proteinExistence type="predicted"/>
<evidence type="ECO:0000256" key="1">
    <source>
        <dbReference type="SAM" id="MobiDB-lite"/>
    </source>
</evidence>
<comment type="caution">
    <text evidence="2">The sequence shown here is derived from an EMBL/GenBank/DDBJ whole genome shotgun (WGS) entry which is preliminary data.</text>
</comment>
<sequence>MGYPQNTRGSGERGCDKASQTQQEGDRGPSTGKVAFCCIAGRTPLPWSGHNEAFAETPRTT</sequence>
<accession>X0UD57</accession>